<dbReference type="InterPro" id="IPR000447">
    <property type="entry name" value="G3P_DH_FAD-dep"/>
</dbReference>
<dbReference type="EMBL" id="JBHSXH010000014">
    <property type="protein sequence ID" value="MFC6825265.1"/>
    <property type="molecule type" value="Genomic_DNA"/>
</dbReference>
<reference evidence="18 19" key="1">
    <citation type="journal article" date="2019" name="Int. J. Syst. Evol. Microbiol.">
        <title>The Global Catalogue of Microorganisms (GCM) 10K type strain sequencing project: providing services to taxonomists for standard genome sequencing and annotation.</title>
        <authorList>
            <consortium name="The Broad Institute Genomics Platform"/>
            <consortium name="The Broad Institute Genome Sequencing Center for Infectious Disease"/>
            <person name="Wu L."/>
            <person name="Ma J."/>
        </authorList>
    </citation>
    <scope>NUCLEOTIDE SEQUENCE [LARGE SCALE GENOMIC DNA]</scope>
    <source>
        <strain evidence="18 19">YIM 94188</strain>
    </source>
</reference>
<dbReference type="Gene3D" id="1.10.10.1100">
    <property type="entry name" value="BFD-like [2Fe-2S]-binding domain"/>
    <property type="match status" value="1"/>
</dbReference>
<evidence type="ECO:0000256" key="5">
    <source>
        <dbReference type="ARBA" id="ARBA00007330"/>
    </source>
</evidence>
<accession>A0ABD5U2H1</accession>
<comment type="cofactor">
    <cofactor evidence="2 14">
        <name>FAD</name>
        <dbReference type="ChEBI" id="CHEBI:57692"/>
    </cofactor>
</comment>
<evidence type="ECO:0000256" key="10">
    <source>
        <dbReference type="ARBA" id="ARBA00022827"/>
    </source>
</evidence>
<evidence type="ECO:0000256" key="14">
    <source>
        <dbReference type="RuleBase" id="RU361217"/>
    </source>
</evidence>
<evidence type="ECO:0000256" key="9">
    <source>
        <dbReference type="ARBA" id="ARBA00022630"/>
    </source>
</evidence>
<dbReference type="SUPFAM" id="SSF51905">
    <property type="entry name" value="FAD/NAD(P)-binding domain"/>
    <property type="match status" value="1"/>
</dbReference>
<dbReference type="PANTHER" id="PTHR11985">
    <property type="entry name" value="GLYCEROL-3-PHOSPHATE DEHYDROGENASE"/>
    <property type="match status" value="1"/>
</dbReference>
<proteinExistence type="inferred from homology"/>
<dbReference type="RefSeq" id="WP_379695328.1">
    <property type="nucleotide sequence ID" value="NZ_JBHSXH010000014.1"/>
</dbReference>
<comment type="subunit">
    <text evidence="6">Composed of a catalytic GlpA/B dimer and of membrane bound GlpC.</text>
</comment>
<evidence type="ECO:0000256" key="7">
    <source>
        <dbReference type="ARBA" id="ARBA00013029"/>
    </source>
</evidence>
<dbReference type="Gene3D" id="3.50.50.60">
    <property type="entry name" value="FAD/NAD(P)-binding domain"/>
    <property type="match status" value="3"/>
</dbReference>
<dbReference type="InterPro" id="IPR007419">
    <property type="entry name" value="BFD-like_2Fe2S-bd_dom"/>
</dbReference>
<dbReference type="CDD" id="cd19946">
    <property type="entry name" value="GlpA-like_Fer2_BFD-like"/>
    <property type="match status" value="1"/>
</dbReference>
<comment type="similarity">
    <text evidence="5 14">Belongs to the FAD-dependent glycerol-3-phosphate dehydrogenase family.</text>
</comment>
<organism evidence="18 19">
    <name type="scientific">Halopelagius fulvigenes</name>
    <dbReference type="NCBI Taxonomy" id="1198324"/>
    <lineage>
        <taxon>Archaea</taxon>
        <taxon>Methanobacteriati</taxon>
        <taxon>Methanobacteriota</taxon>
        <taxon>Stenosarchaea group</taxon>
        <taxon>Halobacteria</taxon>
        <taxon>Halobacteriales</taxon>
        <taxon>Haloferacaceae</taxon>
    </lineage>
</organism>
<comment type="pathway">
    <text evidence="4">Polyol metabolism; glycerol degradation via glycerol kinase pathway; glycerone phosphate from sn-glycerol 3-phosphate (anaerobic route): step 1/1.</text>
</comment>
<keyword evidence="10" id="KW-0274">FAD</keyword>
<keyword evidence="19" id="KW-1185">Reference proteome</keyword>
<dbReference type="SUPFAM" id="SSF54373">
    <property type="entry name" value="FAD-linked reductases, C-terminal domain"/>
    <property type="match status" value="1"/>
</dbReference>
<evidence type="ECO:0000259" key="16">
    <source>
        <dbReference type="Pfam" id="PF01266"/>
    </source>
</evidence>
<feature type="domain" description="BFD-like [2Fe-2S]-binding" evidence="17">
    <location>
        <begin position="435"/>
        <end position="480"/>
    </location>
</feature>
<comment type="subcellular location">
    <subcellularLocation>
        <location evidence="3">Cell membrane</location>
        <topology evidence="3">Peripheral membrane protein</topology>
    </subcellularLocation>
</comment>
<sequence length="564" mass="61229">MSHSVVVIGGGATGTGTARDLAMRGFDVTLVERGNLTEGTTGRTHGHLHSGARYAVSDQESAIDCMRENRILHRIAGHCIEDTGGLFVQLEGDSDEYFEEKLKGCAECDIPTEVISGEEARRREPYLTEEVTRAIWVPDGAVDPFRLCVANAAAAVDEGATVETHAEVVDIVVDDGTVTGVKIERQGPNYLGEGNEGDVETIDADYVVSATGAWAGQLAEMADIELEMAISKGAMVVTNVRQLDTVINRCLPKGEGDTIIPHETTVLLGANDDPVDDPDDYPEEQWEVDMMIDIASEMVPVVEDARMIRAYWGVRPLYDPDPASTTDPGDVTRNYFVLDHAERDGVEGFASVVGGKLTTYREMAESVTDHVCDVLGVDADCRTHEVPLPGSSDPSALDERMDKFDLRSPIARRSSQRLGDRAPEVLDVDGPNPTVCECEAVTRAEICDAIDQVGADLNGVRLRTRASMGNCQGGFCTHRIGAELYGEYDGETARDAVDELYQERWKGQRHTLWGEQLSQAMLNHMLHATTMSRDANPAVSDDDVDYGAFDSGPTARTTEGTRGD</sequence>
<dbReference type="GO" id="GO:0006072">
    <property type="term" value="P:glycerol-3-phosphate metabolic process"/>
    <property type="evidence" value="ECO:0007669"/>
    <property type="project" value="UniProtKB-UniRule"/>
</dbReference>
<evidence type="ECO:0000256" key="12">
    <source>
        <dbReference type="ARBA" id="ARBA00023136"/>
    </source>
</evidence>
<keyword evidence="11 14" id="KW-0560">Oxidoreductase</keyword>
<dbReference type="PROSITE" id="PS00978">
    <property type="entry name" value="FAD_G3PDH_2"/>
    <property type="match status" value="1"/>
</dbReference>
<comment type="catalytic activity">
    <reaction evidence="13 14">
        <text>a quinone + sn-glycerol 3-phosphate = dihydroxyacetone phosphate + a quinol</text>
        <dbReference type="Rhea" id="RHEA:18977"/>
        <dbReference type="ChEBI" id="CHEBI:24646"/>
        <dbReference type="ChEBI" id="CHEBI:57597"/>
        <dbReference type="ChEBI" id="CHEBI:57642"/>
        <dbReference type="ChEBI" id="CHEBI:132124"/>
        <dbReference type="EC" id="1.1.5.3"/>
    </reaction>
</comment>
<dbReference type="PRINTS" id="PR01001">
    <property type="entry name" value="FADG3PDH"/>
</dbReference>
<evidence type="ECO:0000313" key="19">
    <source>
        <dbReference type="Proteomes" id="UP001596408"/>
    </source>
</evidence>
<evidence type="ECO:0000256" key="13">
    <source>
        <dbReference type="ARBA" id="ARBA00049055"/>
    </source>
</evidence>
<evidence type="ECO:0000256" key="2">
    <source>
        <dbReference type="ARBA" id="ARBA00001974"/>
    </source>
</evidence>
<dbReference type="GO" id="GO:0004368">
    <property type="term" value="F:glycerol-3-phosphate dehydrogenase (quinone) activity"/>
    <property type="evidence" value="ECO:0007669"/>
    <property type="project" value="UniProtKB-EC"/>
</dbReference>
<dbReference type="InterPro" id="IPR006076">
    <property type="entry name" value="FAD-dep_OxRdtase"/>
</dbReference>
<comment type="cofactor">
    <cofactor evidence="1">
        <name>FMN</name>
        <dbReference type="ChEBI" id="CHEBI:58210"/>
    </cofactor>
</comment>
<dbReference type="GO" id="GO:0005886">
    <property type="term" value="C:plasma membrane"/>
    <property type="evidence" value="ECO:0007669"/>
    <property type="project" value="UniProtKB-SubCell"/>
</dbReference>
<dbReference type="PROSITE" id="PS00977">
    <property type="entry name" value="FAD_G3PDH_1"/>
    <property type="match status" value="1"/>
</dbReference>
<evidence type="ECO:0000256" key="11">
    <source>
        <dbReference type="ARBA" id="ARBA00023002"/>
    </source>
</evidence>
<evidence type="ECO:0000259" key="17">
    <source>
        <dbReference type="Pfam" id="PF04324"/>
    </source>
</evidence>
<gene>
    <name evidence="18" type="primary">glpA</name>
    <name evidence="18" type="ORF">ACFQEV_09730</name>
</gene>
<evidence type="ECO:0000256" key="15">
    <source>
        <dbReference type="SAM" id="MobiDB-lite"/>
    </source>
</evidence>
<dbReference type="GO" id="GO:0009331">
    <property type="term" value="C:glycerol-3-phosphate dehydrogenase (FAD) complex"/>
    <property type="evidence" value="ECO:0007669"/>
    <property type="project" value="UniProtKB-UniRule"/>
</dbReference>
<feature type="region of interest" description="Disordered" evidence="15">
    <location>
        <begin position="536"/>
        <end position="564"/>
    </location>
</feature>
<dbReference type="InterPro" id="IPR041854">
    <property type="entry name" value="BFD-like_2Fe2S-bd_dom_sf"/>
</dbReference>
<comment type="caution">
    <text evidence="18">The sequence shown here is derived from an EMBL/GenBank/DDBJ whole genome shotgun (WGS) entry which is preliminary data.</text>
</comment>
<dbReference type="NCBIfam" id="TIGR03377">
    <property type="entry name" value="glycerol3P_GlpA"/>
    <property type="match status" value="1"/>
</dbReference>
<dbReference type="AlphaFoldDB" id="A0ABD5U2H1"/>
<protein>
    <recommendedName>
        <fullName evidence="7 14">Glycerol-3-phosphate dehydrogenase</fullName>
        <ecNumber evidence="7 14">1.1.5.3</ecNumber>
    </recommendedName>
</protein>
<name>A0ABD5U2H1_9EURY</name>
<dbReference type="EC" id="1.1.5.3" evidence="7 14"/>
<dbReference type="InterPro" id="IPR017752">
    <property type="entry name" value="G3P_DH_GlpA_su"/>
</dbReference>
<feature type="domain" description="FAD dependent oxidoreductase" evidence="16">
    <location>
        <begin position="5"/>
        <end position="360"/>
    </location>
</feature>
<evidence type="ECO:0000313" key="18">
    <source>
        <dbReference type="EMBL" id="MFC6825265.1"/>
    </source>
</evidence>
<dbReference type="InterPro" id="IPR036188">
    <property type="entry name" value="FAD/NAD-bd_sf"/>
</dbReference>
<dbReference type="Pfam" id="PF01266">
    <property type="entry name" value="DAO"/>
    <property type="match status" value="1"/>
</dbReference>
<evidence type="ECO:0000256" key="8">
    <source>
        <dbReference type="ARBA" id="ARBA00022475"/>
    </source>
</evidence>
<keyword evidence="9 14" id="KW-0285">Flavoprotein</keyword>
<keyword evidence="12" id="KW-0472">Membrane</keyword>
<dbReference type="Pfam" id="PF04324">
    <property type="entry name" value="Fer2_BFD"/>
    <property type="match status" value="1"/>
</dbReference>
<dbReference type="PANTHER" id="PTHR11985:SF15">
    <property type="entry name" value="GLYCEROL-3-PHOSPHATE DEHYDROGENASE, MITOCHONDRIAL"/>
    <property type="match status" value="1"/>
</dbReference>
<evidence type="ECO:0000256" key="3">
    <source>
        <dbReference type="ARBA" id="ARBA00004202"/>
    </source>
</evidence>
<evidence type="ECO:0000256" key="1">
    <source>
        <dbReference type="ARBA" id="ARBA00001917"/>
    </source>
</evidence>
<evidence type="ECO:0000256" key="6">
    <source>
        <dbReference type="ARBA" id="ARBA00011331"/>
    </source>
</evidence>
<dbReference type="NCBIfam" id="NF008313">
    <property type="entry name" value="PRK11101.1"/>
    <property type="match status" value="1"/>
</dbReference>
<evidence type="ECO:0000256" key="4">
    <source>
        <dbReference type="ARBA" id="ARBA00005157"/>
    </source>
</evidence>
<dbReference type="Proteomes" id="UP001596408">
    <property type="component" value="Unassembled WGS sequence"/>
</dbReference>
<keyword evidence="8" id="KW-1003">Cell membrane</keyword>